<feature type="domain" description="Reverse transcriptase" evidence="1">
    <location>
        <begin position="1"/>
        <end position="162"/>
    </location>
</feature>
<dbReference type="PANTHER" id="PTHR33332">
    <property type="entry name" value="REVERSE TRANSCRIPTASE DOMAIN-CONTAINING PROTEIN"/>
    <property type="match status" value="1"/>
</dbReference>
<dbReference type="STRING" id="409849.ENSPMGP00000027565"/>
<evidence type="ECO:0000313" key="2">
    <source>
        <dbReference type="Ensembl" id="ENSPMGP00000027565.1"/>
    </source>
</evidence>
<sequence>LSDTFTSHLSVDAKRPVVLLMLDLPAVFDIFDPSILLSRLDKVVSICGTVLSRFKLYLTNRMFSVRIGDLSMFCGVPQGSILGPMLFSLYMLPLGSIFARHRLDFRCYVDDLGALKSVSDCVKDRTMWLGQNFFHVKEDKTLCIGKLDTKWPWGRPWASPNITQIFYDSGVSKRIEEKLKCFGEWPCTRRLDKMDFMHLLDVIHSAPVEGLQKQSISRTSETNVKMK</sequence>
<proteinExistence type="predicted"/>
<organism evidence="2 3">
    <name type="scientific">Periophthalmus magnuspinnatus</name>
    <dbReference type="NCBI Taxonomy" id="409849"/>
    <lineage>
        <taxon>Eukaryota</taxon>
        <taxon>Metazoa</taxon>
        <taxon>Chordata</taxon>
        <taxon>Craniata</taxon>
        <taxon>Vertebrata</taxon>
        <taxon>Euteleostomi</taxon>
        <taxon>Actinopterygii</taxon>
        <taxon>Neopterygii</taxon>
        <taxon>Teleostei</taxon>
        <taxon>Neoteleostei</taxon>
        <taxon>Acanthomorphata</taxon>
        <taxon>Gobiaria</taxon>
        <taxon>Gobiiformes</taxon>
        <taxon>Gobioidei</taxon>
        <taxon>Gobiidae</taxon>
        <taxon>Oxudercinae</taxon>
        <taxon>Periophthalmus</taxon>
    </lineage>
</organism>
<dbReference type="Proteomes" id="UP000261520">
    <property type="component" value="Unplaced"/>
</dbReference>
<evidence type="ECO:0000259" key="1">
    <source>
        <dbReference type="PROSITE" id="PS50878"/>
    </source>
</evidence>
<dbReference type="Pfam" id="PF00078">
    <property type="entry name" value="RVT_1"/>
    <property type="match status" value="1"/>
</dbReference>
<reference evidence="2" key="1">
    <citation type="submission" date="2025-08" db="UniProtKB">
        <authorList>
            <consortium name="Ensembl"/>
        </authorList>
    </citation>
    <scope>IDENTIFICATION</scope>
</reference>
<name>A0A3B4BFD3_9GOBI</name>
<dbReference type="InterPro" id="IPR000477">
    <property type="entry name" value="RT_dom"/>
</dbReference>
<dbReference type="AlphaFoldDB" id="A0A3B4BFD3"/>
<dbReference type="Ensembl" id="ENSPMGT00000029365.1">
    <property type="protein sequence ID" value="ENSPMGP00000027565.1"/>
    <property type="gene ID" value="ENSPMGG00000022245.1"/>
</dbReference>
<accession>A0A3B4BFD3</accession>
<protein>
    <recommendedName>
        <fullName evidence="1">Reverse transcriptase domain-containing protein</fullName>
    </recommendedName>
</protein>
<keyword evidence="3" id="KW-1185">Reference proteome</keyword>
<evidence type="ECO:0000313" key="3">
    <source>
        <dbReference type="Proteomes" id="UP000261520"/>
    </source>
</evidence>
<reference evidence="2" key="2">
    <citation type="submission" date="2025-09" db="UniProtKB">
        <authorList>
            <consortium name="Ensembl"/>
        </authorList>
    </citation>
    <scope>IDENTIFICATION</scope>
</reference>
<dbReference type="PROSITE" id="PS50878">
    <property type="entry name" value="RT_POL"/>
    <property type="match status" value="1"/>
</dbReference>